<dbReference type="EMBL" id="QLMJ01000004">
    <property type="protein sequence ID" value="RAK39803.1"/>
    <property type="molecule type" value="Genomic_DNA"/>
</dbReference>
<comment type="caution">
    <text evidence="1">The sequence shown here is derived from an EMBL/GenBank/DDBJ whole genome shotgun (WGS) entry which is preliminary data.</text>
</comment>
<sequence length="395" mass="43695">MVELYSRRSFVAGALTAGMLSTATGYLLTRSEPVTLVLATGADPTGARQLLVSMWNRLHPDITIEVVEVNSSTMDQYAKFTETRADIYNLDVIHIPRFAQAGRIAPVVPRNDISLLEPVRRVCQVENSPDEFWAIPFNTDVGMLYRRITDKRATDLAPSMSEVLAQGSFTAQLNTDGIATDEAFVINVLEQALAQDDAILDAAGTVSFSLGQWRTALAPLADALRRRRVLAESSEETTLRTYNVRDLRYMRNWPVWFPSVDRAERGSKAGTMEIRLSGLPTGVLGGQSLAVAQDSPHREEAEQVIQFLTDEPAQKLLASFGFAPPGLDAYIDAGVQAVAPHVSTIRTAVEAARPRPIHPGYPDFARAFKDHTFAYLYRGEELTQRFVEDLREALQ</sequence>
<dbReference type="RefSeq" id="WP_111648993.1">
    <property type="nucleotide sequence ID" value="NZ_JACHWI010000001.1"/>
</dbReference>
<dbReference type="SUPFAM" id="SSF53850">
    <property type="entry name" value="Periplasmic binding protein-like II"/>
    <property type="match status" value="1"/>
</dbReference>
<gene>
    <name evidence="1" type="ORF">B0I29_104342</name>
</gene>
<reference evidence="1 2" key="1">
    <citation type="submission" date="2018-06" db="EMBL/GenBank/DDBJ databases">
        <title>Genomic Encyclopedia of Type Strains, Phase III (KMG-III): the genomes of soil and plant-associated and newly described type strains.</title>
        <authorList>
            <person name="Whitman W."/>
        </authorList>
    </citation>
    <scope>NUCLEOTIDE SEQUENCE [LARGE SCALE GENOMIC DNA]</scope>
    <source>
        <strain evidence="1 2">CGMCC 4.7090</strain>
    </source>
</reference>
<dbReference type="AlphaFoldDB" id="A0A327ZG58"/>
<accession>A0A327ZG58</accession>
<name>A0A327ZG58_9ACTN</name>
<evidence type="ECO:0000313" key="1">
    <source>
        <dbReference type="EMBL" id="RAK39803.1"/>
    </source>
</evidence>
<dbReference type="Gene3D" id="3.40.190.10">
    <property type="entry name" value="Periplasmic binding protein-like II"/>
    <property type="match status" value="2"/>
</dbReference>
<dbReference type="Proteomes" id="UP000249341">
    <property type="component" value="Unassembled WGS sequence"/>
</dbReference>
<organism evidence="1 2">
    <name type="scientific">Actinoplanes lutulentus</name>
    <dbReference type="NCBI Taxonomy" id="1287878"/>
    <lineage>
        <taxon>Bacteria</taxon>
        <taxon>Bacillati</taxon>
        <taxon>Actinomycetota</taxon>
        <taxon>Actinomycetes</taxon>
        <taxon>Micromonosporales</taxon>
        <taxon>Micromonosporaceae</taxon>
        <taxon>Actinoplanes</taxon>
    </lineage>
</organism>
<evidence type="ECO:0000313" key="2">
    <source>
        <dbReference type="Proteomes" id="UP000249341"/>
    </source>
</evidence>
<protein>
    <submittedName>
        <fullName evidence="1">Carbohydrate ABC transporter substrate-binding protein (CUT1 family)</fullName>
    </submittedName>
</protein>
<proteinExistence type="predicted"/>
<dbReference type="OrthoDB" id="9770625at2"/>
<keyword evidence="2" id="KW-1185">Reference proteome</keyword>